<dbReference type="EMBL" id="CCYA01000254">
    <property type="protein sequence ID" value="CEH17424.1"/>
    <property type="molecule type" value="Genomic_DNA"/>
</dbReference>
<accession>A0A0P1BMV3</accession>
<proteinExistence type="predicted"/>
<dbReference type="Proteomes" id="UP000054845">
    <property type="component" value="Unassembled WGS sequence"/>
</dbReference>
<protein>
    <submittedName>
        <fullName evidence="1">Uncharacterized protein</fullName>
    </submittedName>
</protein>
<evidence type="ECO:0000313" key="1">
    <source>
        <dbReference type="EMBL" id="CEH17424.1"/>
    </source>
</evidence>
<dbReference type="AlphaFoldDB" id="A0A0P1BMV3"/>
<sequence length="127" mass="13906">MLPSPSLKKALNKMEIDQERKAILKALPDPLTDKEICTAEKNFCKAVLGIQKAGASLVQQRRMRAIFERKRKVTKAEEALAKREEEVKARESKADAQHAAFTKSRLEAIAGADTPSAVAAAMSGMQV</sequence>
<dbReference type="OrthoDB" id="3392902at2759"/>
<name>A0A0P1BMV3_9BASI</name>
<organism evidence="1 2">
    <name type="scientific">Ceraceosorus bombacis</name>
    <dbReference type="NCBI Taxonomy" id="401625"/>
    <lineage>
        <taxon>Eukaryota</taxon>
        <taxon>Fungi</taxon>
        <taxon>Dikarya</taxon>
        <taxon>Basidiomycota</taxon>
        <taxon>Ustilaginomycotina</taxon>
        <taxon>Exobasidiomycetes</taxon>
        <taxon>Ceraceosorales</taxon>
        <taxon>Ceraceosoraceae</taxon>
        <taxon>Ceraceosorus</taxon>
    </lineage>
</organism>
<reference evidence="2" key="1">
    <citation type="submission" date="2014-09" db="EMBL/GenBank/DDBJ databases">
        <authorList>
            <person name="Sharma Rahul"/>
            <person name="Thines Marco"/>
        </authorList>
    </citation>
    <scope>NUCLEOTIDE SEQUENCE [LARGE SCALE GENOMIC DNA]</scope>
</reference>
<evidence type="ECO:0000313" key="2">
    <source>
        <dbReference type="Proteomes" id="UP000054845"/>
    </source>
</evidence>
<keyword evidence="2" id="KW-1185">Reference proteome</keyword>